<evidence type="ECO:0000256" key="7">
    <source>
        <dbReference type="ARBA" id="ARBA00022833"/>
    </source>
</evidence>
<comment type="function">
    <text evidence="12">Component of the replication protein A complex (RPA) required for DNA recombination, repair and replication. The activity of RPA is mediated by single-stranded DNA binding and protein interactions. Probably involved in repair of double-strand DNA breaks (DSBs) induced by genotoxic stresses.</text>
</comment>
<keyword evidence="5" id="KW-0227">DNA damage</keyword>
<keyword evidence="11 12" id="KW-0539">Nucleus</keyword>
<dbReference type="GO" id="GO:0006260">
    <property type="term" value="P:DNA replication"/>
    <property type="evidence" value="ECO:0007669"/>
    <property type="project" value="UniProtKB-KW"/>
</dbReference>
<dbReference type="InterPro" id="IPR012340">
    <property type="entry name" value="NA-bd_OB-fold"/>
</dbReference>
<feature type="compositionally biased region" description="Pro residues" evidence="13">
    <location>
        <begin position="164"/>
        <end position="174"/>
    </location>
</feature>
<evidence type="ECO:0000256" key="8">
    <source>
        <dbReference type="ARBA" id="ARBA00023125"/>
    </source>
</evidence>
<evidence type="ECO:0000256" key="5">
    <source>
        <dbReference type="ARBA" id="ARBA00022763"/>
    </source>
</evidence>
<comment type="subcellular location">
    <subcellularLocation>
        <location evidence="1 12">Nucleus</location>
    </subcellularLocation>
</comment>
<evidence type="ECO:0000313" key="18">
    <source>
        <dbReference type="EMBL" id="GFR46347.1"/>
    </source>
</evidence>
<dbReference type="GO" id="GO:0006281">
    <property type="term" value="P:DNA repair"/>
    <property type="evidence" value="ECO:0007669"/>
    <property type="project" value="UniProtKB-KW"/>
</dbReference>
<keyword evidence="7 12" id="KW-0862">Zinc</keyword>
<keyword evidence="9" id="KW-0233">DNA recombination</keyword>
<dbReference type="InterPro" id="IPR004591">
    <property type="entry name" value="Rfa1"/>
</dbReference>
<dbReference type="InterPro" id="IPR003871">
    <property type="entry name" value="RFA1B/D_OB_1st"/>
</dbReference>
<accession>A0AAD3DTH0</accession>
<evidence type="ECO:0000256" key="4">
    <source>
        <dbReference type="ARBA" id="ARBA00022723"/>
    </source>
</evidence>
<evidence type="ECO:0000256" key="2">
    <source>
        <dbReference type="ARBA" id="ARBA00005690"/>
    </source>
</evidence>
<comment type="similarity">
    <text evidence="2 12">Belongs to the replication factor A protein 1 family.</text>
</comment>
<dbReference type="Pfam" id="PF16900">
    <property type="entry name" value="REPA_OB_2"/>
    <property type="match status" value="1"/>
</dbReference>
<dbReference type="Proteomes" id="UP001054857">
    <property type="component" value="Unassembled WGS sequence"/>
</dbReference>
<evidence type="ECO:0000256" key="1">
    <source>
        <dbReference type="ARBA" id="ARBA00004123"/>
    </source>
</evidence>
<evidence type="ECO:0000259" key="16">
    <source>
        <dbReference type="Pfam" id="PF08646"/>
    </source>
</evidence>
<comment type="caution">
    <text evidence="18">The sequence shown here is derived from an EMBL/GenBank/DDBJ whole genome shotgun (WGS) entry which is preliminary data.</text>
</comment>
<dbReference type="CDD" id="cd04476">
    <property type="entry name" value="RPA1_DBD_C"/>
    <property type="match status" value="1"/>
</dbReference>
<feature type="domain" description="Replication protein A 70 kDa DNA-binding subunit B/D first OB fold" evidence="14">
    <location>
        <begin position="196"/>
        <end position="302"/>
    </location>
</feature>
<feature type="domain" description="Replication factor-A protein 1 N-terminal" evidence="15">
    <location>
        <begin position="6"/>
        <end position="98"/>
    </location>
</feature>
<evidence type="ECO:0000256" key="3">
    <source>
        <dbReference type="ARBA" id="ARBA00022705"/>
    </source>
</evidence>
<evidence type="ECO:0000256" key="13">
    <source>
        <dbReference type="SAM" id="MobiDB-lite"/>
    </source>
</evidence>
<sequence>MATATLTSGDVARIKSKHEFANGVVLRVSDLQEVSGRKHRCILSDGNSTIRGVLASQFADLVTSGELSNGCLVKISVYVTNTVGSEEVLLATDLSVVAPGNGSQPMDADPAPLSARNATPEAAGKPQASKTPGMGAKENSTPMLSPPTEFKFNTTPGQASRSPVPFPSTTPTPTPLGGQKTLAGTPPSMSVSDRKNHHKIAQLHPYDSNWCIKAKITHKGQLRSMTIRGNDVKILTIELVDDTGSQIQGTFWRAAAERYSDQLMEGRVYFFHKFKVKPADKKYSSVKADYQIDFTDSTEVSEAADQDTSSMTAAVEITPIEALPRRVGARAPVDVMGVVLALGPLGTIKRKAGGDELPRRDVTIGDSSGKSVVVTLWGDNAHSSAPQLEGQEGRAVLQVTQARVTDFNGCSVSSLTKSVVTVNPEAPATKELLLWYSTASMTPDRFSPVGQDLPGTRGNSTGGAGPVSRDRFHTLKDVSAITPDTLPDDKASFTPVTAQVVMVNTNQQLYYLANPENGKKVTDQGGGRYAEADGRLVERAEHRYVLSVLLGDHCGVSSVQLFNKEAELLLGMKADDLAALKESQGDAPFNAALRAAQWRPWSFVLMSKAREYNGERRVRHTAFKVDAFDWVAEGQKLVNLIGKYGN</sequence>
<dbReference type="Gene3D" id="2.40.50.140">
    <property type="entry name" value="Nucleic acid-binding proteins"/>
    <property type="match status" value="4"/>
</dbReference>
<feature type="region of interest" description="Disordered" evidence="13">
    <location>
        <begin position="101"/>
        <end position="193"/>
    </location>
</feature>
<dbReference type="PANTHER" id="PTHR47165">
    <property type="entry name" value="OS03G0429900 PROTEIN"/>
    <property type="match status" value="1"/>
</dbReference>
<keyword evidence="19" id="KW-1185">Reference proteome</keyword>
<dbReference type="AlphaFoldDB" id="A0AAD3DTH0"/>
<dbReference type="InterPro" id="IPR047192">
    <property type="entry name" value="Euk_RPA1_DBD_C"/>
</dbReference>
<dbReference type="SUPFAM" id="SSF50249">
    <property type="entry name" value="Nucleic acid-binding proteins"/>
    <property type="match status" value="4"/>
</dbReference>
<dbReference type="NCBIfam" id="TIGR00617">
    <property type="entry name" value="rpa1"/>
    <property type="match status" value="1"/>
</dbReference>
<dbReference type="InterPro" id="IPR013955">
    <property type="entry name" value="Rep_factor-A_C"/>
</dbReference>
<keyword evidence="4 12" id="KW-0479">Metal-binding</keyword>
<evidence type="ECO:0000259" key="14">
    <source>
        <dbReference type="Pfam" id="PF02721"/>
    </source>
</evidence>
<feature type="domain" description="Replication protein A OB" evidence="17">
    <location>
        <begin position="330"/>
        <end position="423"/>
    </location>
</feature>
<dbReference type="CDD" id="cd04475">
    <property type="entry name" value="RPA1_DBD_B"/>
    <property type="match status" value="1"/>
</dbReference>
<dbReference type="Pfam" id="PF04057">
    <property type="entry name" value="Rep-A_N"/>
    <property type="match status" value="1"/>
</dbReference>
<dbReference type="GO" id="GO:0008270">
    <property type="term" value="F:zinc ion binding"/>
    <property type="evidence" value="ECO:0007669"/>
    <property type="project" value="UniProtKB-KW"/>
</dbReference>
<gene>
    <name evidence="18" type="ORF">Agub_g7919</name>
</gene>
<feature type="domain" description="Replication factor A C-terminal" evidence="16">
    <location>
        <begin position="495"/>
        <end position="637"/>
    </location>
</feature>
<dbReference type="PANTHER" id="PTHR47165:SF4">
    <property type="entry name" value="OS03G0429900 PROTEIN"/>
    <property type="match status" value="1"/>
</dbReference>
<dbReference type="GO" id="GO:0003677">
    <property type="term" value="F:DNA binding"/>
    <property type="evidence" value="ECO:0007669"/>
    <property type="project" value="UniProtKB-KW"/>
</dbReference>
<evidence type="ECO:0000259" key="17">
    <source>
        <dbReference type="Pfam" id="PF16900"/>
    </source>
</evidence>
<feature type="compositionally biased region" description="Polar residues" evidence="13">
    <location>
        <begin position="151"/>
        <end position="161"/>
    </location>
</feature>
<dbReference type="CDD" id="cd04474">
    <property type="entry name" value="RPA1_DBD_A"/>
    <property type="match status" value="1"/>
</dbReference>
<name>A0AAD3DTH0_9CHLO</name>
<dbReference type="GO" id="GO:0006310">
    <property type="term" value="P:DNA recombination"/>
    <property type="evidence" value="ECO:0007669"/>
    <property type="project" value="UniProtKB-KW"/>
</dbReference>
<dbReference type="InterPro" id="IPR031657">
    <property type="entry name" value="REPA_OB_2"/>
</dbReference>
<evidence type="ECO:0000313" key="19">
    <source>
        <dbReference type="Proteomes" id="UP001054857"/>
    </source>
</evidence>
<proteinExistence type="inferred from homology"/>
<evidence type="ECO:0000256" key="12">
    <source>
        <dbReference type="RuleBase" id="RU364130"/>
    </source>
</evidence>
<evidence type="ECO:0000256" key="11">
    <source>
        <dbReference type="ARBA" id="ARBA00023242"/>
    </source>
</evidence>
<dbReference type="GO" id="GO:0005634">
    <property type="term" value="C:nucleus"/>
    <property type="evidence" value="ECO:0007669"/>
    <property type="project" value="UniProtKB-SubCell"/>
</dbReference>
<keyword evidence="3 12" id="KW-0235">DNA replication</keyword>
<dbReference type="FunFam" id="2.40.50.140:FF:000041">
    <property type="entry name" value="Replication protein A subunit"/>
    <property type="match status" value="1"/>
</dbReference>
<evidence type="ECO:0000256" key="6">
    <source>
        <dbReference type="ARBA" id="ARBA00022771"/>
    </source>
</evidence>
<evidence type="ECO:0000256" key="10">
    <source>
        <dbReference type="ARBA" id="ARBA00023204"/>
    </source>
</evidence>
<keyword evidence="6 12" id="KW-0863">Zinc-finger</keyword>
<dbReference type="InterPro" id="IPR007199">
    <property type="entry name" value="Rep_factor-A_N"/>
</dbReference>
<organism evidence="18 19">
    <name type="scientific">Astrephomene gubernaculifera</name>
    <dbReference type="NCBI Taxonomy" id="47775"/>
    <lineage>
        <taxon>Eukaryota</taxon>
        <taxon>Viridiplantae</taxon>
        <taxon>Chlorophyta</taxon>
        <taxon>core chlorophytes</taxon>
        <taxon>Chlorophyceae</taxon>
        <taxon>CS clade</taxon>
        <taxon>Chlamydomonadales</taxon>
        <taxon>Astrephomenaceae</taxon>
        <taxon>Astrephomene</taxon>
    </lineage>
</organism>
<evidence type="ECO:0000256" key="9">
    <source>
        <dbReference type="ARBA" id="ARBA00023172"/>
    </source>
</evidence>
<feature type="region of interest" description="Disordered" evidence="13">
    <location>
        <begin position="447"/>
        <end position="469"/>
    </location>
</feature>
<dbReference type="Pfam" id="PF08646">
    <property type="entry name" value="Rep_fac-A_C"/>
    <property type="match status" value="1"/>
</dbReference>
<keyword evidence="10" id="KW-0234">DNA repair</keyword>
<dbReference type="FunFam" id="2.40.50.140:FF:000064">
    <property type="entry name" value="Replication protein A subunit"/>
    <property type="match status" value="1"/>
</dbReference>
<protein>
    <recommendedName>
        <fullName evidence="12">Replication protein A subunit</fullName>
    </recommendedName>
</protein>
<comment type="subunit">
    <text evidence="12">Heterotrimer of RPA1, RPA2 and RPA3 (canonical replication protein A complex).</text>
</comment>
<reference evidence="18 19" key="1">
    <citation type="journal article" date="2021" name="Sci. Rep.">
        <title>Genome sequencing of the multicellular alga Astrephomene provides insights into convergent evolution of germ-soma differentiation.</title>
        <authorList>
            <person name="Yamashita S."/>
            <person name="Yamamoto K."/>
            <person name="Matsuzaki R."/>
            <person name="Suzuki S."/>
            <person name="Yamaguchi H."/>
            <person name="Hirooka S."/>
            <person name="Minakuchi Y."/>
            <person name="Miyagishima S."/>
            <person name="Kawachi M."/>
            <person name="Toyoda A."/>
            <person name="Nozaki H."/>
        </authorList>
    </citation>
    <scope>NUCLEOTIDE SEQUENCE [LARGE SCALE GENOMIC DNA]</scope>
    <source>
        <strain evidence="18 19">NIES-4017</strain>
    </source>
</reference>
<evidence type="ECO:0000259" key="15">
    <source>
        <dbReference type="Pfam" id="PF04057"/>
    </source>
</evidence>
<dbReference type="Pfam" id="PF02721">
    <property type="entry name" value="DUF223"/>
    <property type="match status" value="1"/>
</dbReference>
<dbReference type="EMBL" id="BMAR01000013">
    <property type="protein sequence ID" value="GFR46347.1"/>
    <property type="molecule type" value="Genomic_DNA"/>
</dbReference>
<keyword evidence="8 12" id="KW-0238">DNA-binding</keyword>